<name>A0A5N6P1Y7_9ASTR</name>
<gene>
    <name evidence="3" type="ORF">E3N88_14624</name>
</gene>
<evidence type="ECO:0000313" key="4">
    <source>
        <dbReference type="Proteomes" id="UP000326396"/>
    </source>
</evidence>
<protein>
    <submittedName>
        <fullName evidence="3">Uncharacterized protein</fullName>
    </submittedName>
</protein>
<organism evidence="3 4">
    <name type="scientific">Mikania micrantha</name>
    <name type="common">bitter vine</name>
    <dbReference type="NCBI Taxonomy" id="192012"/>
    <lineage>
        <taxon>Eukaryota</taxon>
        <taxon>Viridiplantae</taxon>
        <taxon>Streptophyta</taxon>
        <taxon>Embryophyta</taxon>
        <taxon>Tracheophyta</taxon>
        <taxon>Spermatophyta</taxon>
        <taxon>Magnoliopsida</taxon>
        <taxon>eudicotyledons</taxon>
        <taxon>Gunneridae</taxon>
        <taxon>Pentapetalae</taxon>
        <taxon>asterids</taxon>
        <taxon>campanulids</taxon>
        <taxon>Asterales</taxon>
        <taxon>Asteraceae</taxon>
        <taxon>Asteroideae</taxon>
        <taxon>Heliantheae alliance</taxon>
        <taxon>Eupatorieae</taxon>
        <taxon>Mikania</taxon>
    </lineage>
</organism>
<dbReference type="EMBL" id="SZYD01000007">
    <property type="protein sequence ID" value="KAD5803264.1"/>
    <property type="molecule type" value="Genomic_DNA"/>
</dbReference>
<dbReference type="Proteomes" id="UP000326396">
    <property type="component" value="Linkage Group LG15"/>
</dbReference>
<accession>A0A5N6P1Y7</accession>
<dbReference type="Pfam" id="PF13561">
    <property type="entry name" value="adh_short_C2"/>
    <property type="match status" value="1"/>
</dbReference>
<dbReference type="PANTHER" id="PTHR43180">
    <property type="entry name" value="3-OXOACYL-(ACYL-CARRIER-PROTEIN) REDUCTASE (AFU_ORTHOLOGUE AFUA_6G11210)"/>
    <property type="match status" value="1"/>
</dbReference>
<dbReference type="GO" id="GO:0016491">
    <property type="term" value="F:oxidoreductase activity"/>
    <property type="evidence" value="ECO:0007669"/>
    <property type="project" value="UniProtKB-KW"/>
</dbReference>
<dbReference type="PROSITE" id="PS00061">
    <property type="entry name" value="ADH_SHORT"/>
    <property type="match status" value="1"/>
</dbReference>
<dbReference type="PANTHER" id="PTHR43180:SF100">
    <property type="entry name" value="GLUCOSE_RIBITOL DEHYDROGENASE-RELATED"/>
    <property type="match status" value="1"/>
</dbReference>
<evidence type="ECO:0000313" key="3">
    <source>
        <dbReference type="EMBL" id="KAD5803264.1"/>
    </source>
</evidence>
<comment type="caution">
    <text evidence="3">The sequence shown here is derived from an EMBL/GenBank/DDBJ whole genome shotgun (WGS) entry which is preliminary data.</text>
</comment>
<evidence type="ECO:0000256" key="1">
    <source>
        <dbReference type="ARBA" id="ARBA00006484"/>
    </source>
</evidence>
<dbReference type="SUPFAM" id="SSF51735">
    <property type="entry name" value="NAD(P)-binding Rossmann-fold domains"/>
    <property type="match status" value="2"/>
</dbReference>
<dbReference type="InterPro" id="IPR036291">
    <property type="entry name" value="NAD(P)-bd_dom_sf"/>
</dbReference>
<keyword evidence="2" id="KW-0560">Oxidoreductase</keyword>
<dbReference type="Gene3D" id="3.40.50.720">
    <property type="entry name" value="NAD(P)-binding Rossmann-like Domain"/>
    <property type="match status" value="2"/>
</dbReference>
<dbReference type="InterPro" id="IPR020904">
    <property type="entry name" value="Sc_DH/Rdtase_CS"/>
</dbReference>
<sequence length="202" mass="21107">MKHAARVMVPARAGSIISMASDASKIAGVASHAYTCSKHAVNGLTKNLAVELGQFSIRVNCLSAYAMATPMATSFMGVDAESIEKMANLNANLKGVTLKTDDVAKAALFLASDEAKQKHAAKVMVLARAGSIISVASDASNIAGVATDAYTCSKHAVTSLTKNLDVELEQFSIRVNCLSPYAIACTPMATSFMGVDEESIEN</sequence>
<dbReference type="PRINTS" id="PR00081">
    <property type="entry name" value="GDHRDH"/>
</dbReference>
<proteinExistence type="inferred from homology"/>
<dbReference type="OrthoDB" id="294295at2759"/>
<reference evidence="3 4" key="1">
    <citation type="submission" date="2019-05" db="EMBL/GenBank/DDBJ databases">
        <title>Mikania micrantha, genome provides insights into the molecular mechanism of rapid growth.</title>
        <authorList>
            <person name="Liu B."/>
        </authorList>
    </citation>
    <scope>NUCLEOTIDE SEQUENCE [LARGE SCALE GENOMIC DNA]</scope>
    <source>
        <strain evidence="3">NLD-2019</strain>
        <tissue evidence="3">Leaf</tissue>
    </source>
</reference>
<evidence type="ECO:0000256" key="2">
    <source>
        <dbReference type="ARBA" id="ARBA00023002"/>
    </source>
</evidence>
<keyword evidence="4" id="KW-1185">Reference proteome</keyword>
<comment type="similarity">
    <text evidence="1">Belongs to the short-chain dehydrogenases/reductases (SDR) family.</text>
</comment>
<dbReference type="AlphaFoldDB" id="A0A5N6P1Y7"/>
<dbReference type="InterPro" id="IPR002347">
    <property type="entry name" value="SDR_fam"/>
</dbReference>